<keyword evidence="3" id="KW-0131">Cell cycle</keyword>
<proteinExistence type="inferred from homology"/>
<feature type="compositionally biased region" description="Basic and acidic residues" evidence="6">
    <location>
        <begin position="902"/>
        <end position="911"/>
    </location>
</feature>
<evidence type="ECO:0000256" key="5">
    <source>
        <dbReference type="ARBA" id="ARBA00044801"/>
    </source>
</evidence>
<dbReference type="PANTHER" id="PTHR13255">
    <property type="entry name" value="ATAXIN-10"/>
    <property type="match status" value="1"/>
</dbReference>
<comment type="similarity">
    <text evidence="1">Belongs to the ataxin-10 family.</text>
</comment>
<feature type="compositionally biased region" description="Basic residues" evidence="6">
    <location>
        <begin position="1127"/>
        <end position="1138"/>
    </location>
</feature>
<dbReference type="Proteomes" id="UP000053259">
    <property type="component" value="Unassembled WGS sequence"/>
</dbReference>
<comment type="function">
    <text evidence="4">May play a role in the regulation of cytokinesis.</text>
</comment>
<evidence type="ECO:0000256" key="3">
    <source>
        <dbReference type="ARBA" id="ARBA00023306"/>
    </source>
</evidence>
<evidence type="ECO:0000256" key="4">
    <source>
        <dbReference type="ARBA" id="ARBA00044746"/>
    </source>
</evidence>
<evidence type="ECO:0000313" key="9">
    <source>
        <dbReference type="Proteomes" id="UP000053259"/>
    </source>
</evidence>
<name>A0A0D2ABW4_9PEZI</name>
<dbReference type="InterPro" id="IPR051374">
    <property type="entry name" value="Ataxin-10/CTR86_families"/>
</dbReference>
<dbReference type="HOGENOM" id="CLU_005559_2_0_1"/>
<evidence type="ECO:0000256" key="2">
    <source>
        <dbReference type="ARBA" id="ARBA00022618"/>
    </source>
</evidence>
<dbReference type="SUPFAM" id="SSF47095">
    <property type="entry name" value="HMG-box"/>
    <property type="match status" value="1"/>
</dbReference>
<keyword evidence="9" id="KW-1185">Reference proteome</keyword>
<feature type="compositionally biased region" description="Low complexity" evidence="6">
    <location>
        <begin position="1067"/>
        <end position="1087"/>
    </location>
</feature>
<dbReference type="InterPro" id="IPR036910">
    <property type="entry name" value="HMG_box_dom_sf"/>
</dbReference>
<reference evidence="8 9" key="1">
    <citation type="submission" date="2015-01" db="EMBL/GenBank/DDBJ databases">
        <title>The Genome Sequence of Ochroconis gallopava CBS43764.</title>
        <authorList>
            <consortium name="The Broad Institute Genomics Platform"/>
            <person name="Cuomo C."/>
            <person name="de Hoog S."/>
            <person name="Gorbushina A."/>
            <person name="Stielow B."/>
            <person name="Teixiera M."/>
            <person name="Abouelleil A."/>
            <person name="Chapman S.B."/>
            <person name="Priest M."/>
            <person name="Young S.K."/>
            <person name="Wortman J."/>
            <person name="Nusbaum C."/>
            <person name="Birren B."/>
        </authorList>
    </citation>
    <scope>NUCLEOTIDE SEQUENCE [LARGE SCALE GENOMIC DNA]</scope>
    <source>
        <strain evidence="8 9">CBS 43764</strain>
    </source>
</reference>
<evidence type="ECO:0000259" key="7">
    <source>
        <dbReference type="Pfam" id="PF09759"/>
    </source>
</evidence>
<dbReference type="STRING" id="253628.A0A0D2ABW4"/>
<gene>
    <name evidence="8" type="ORF">PV09_04628</name>
</gene>
<feature type="region of interest" description="Disordered" evidence="6">
    <location>
        <begin position="1042"/>
        <end position="1103"/>
    </location>
</feature>
<dbReference type="GeneID" id="27312601"/>
<accession>A0A0D2ABW4</accession>
<feature type="compositionally biased region" description="Low complexity" evidence="6">
    <location>
        <begin position="1047"/>
        <end position="1059"/>
    </location>
</feature>
<evidence type="ECO:0000256" key="1">
    <source>
        <dbReference type="ARBA" id="ARBA00008384"/>
    </source>
</evidence>
<feature type="region of interest" description="Disordered" evidence="6">
    <location>
        <begin position="737"/>
        <end position="771"/>
    </location>
</feature>
<dbReference type="InParanoid" id="A0A0D2ABW4"/>
<protein>
    <recommendedName>
        <fullName evidence="5">Ataxin-10 homolog</fullName>
    </recommendedName>
</protein>
<feature type="domain" description="Ataxin-10" evidence="7">
    <location>
        <begin position="989"/>
        <end position="1052"/>
    </location>
</feature>
<evidence type="ECO:0000313" key="8">
    <source>
        <dbReference type="EMBL" id="KIW04338.1"/>
    </source>
</evidence>
<dbReference type="Pfam" id="PF09759">
    <property type="entry name" value="Atx10homo_assoc"/>
    <property type="match status" value="1"/>
</dbReference>
<feature type="region of interest" description="Disordered" evidence="6">
    <location>
        <begin position="1121"/>
        <end position="1153"/>
    </location>
</feature>
<feature type="compositionally biased region" description="Acidic residues" evidence="6">
    <location>
        <begin position="569"/>
        <end position="589"/>
    </location>
</feature>
<sequence length="1153" mass="127080">MDPPPSSPHPLSSPSHSSSPYPEPRPHATLFRLGLQPLIVHFHSLGNGYMDPRTLDQFDTKILKRILSDTAKKVAVREQLGRDRAVWTDLRELFFAGSQCLGSMCCTSAPVAHGISQGGAEEGDDGGAERLEDVASSILIVKNYGVLVKDVARIITLVAIARNILTIGPSAQDLAADVKVEEAIFALLTLCVRVTGRGFDSGGTKDEERKWQAVVNDFKRLLASCLQFLNNLIAQNERRKLLLWIQLFDSPPESDGTGPAVDRRLIEGLRDDPIVNGYSLGIPSNGIGKDGVPHVIRRFKDGLLAHMNRLEDRRVASGRPTPIQPVLDKEHLSSSPFLLYIGKVGMDIKKELQDAGKPAGATEIAAECKRRWQAMSKEEQKSWHDYYAKLLDSYREEAEPDTGSSTGGRSTEEAGKNQALRDSVVSLAQSVEQIQSDIRNLSIAASQRAQGRDLSQEHIVEETNSASLMIGDSVQLSLPHSSSPDAAPATESDYSVTYSAHYGATILQQGKEDLLRRLEPDHIRLSRSQRARTRSPPPTLSSQADVDGNHGSDSQNVPEPPDAPLTLASDDERDGLSEDEDSEYDDPVPGDDGRGLLTDVPLILGPTEIEVLPMIIQSGIVPPGPSQPGYGSTPEENAALRSMHTLRCHLLLAQDNGRNLLRELLIFVAAWDLREEELYFQLMTQIIEAVLINGLLPFSYHAFRESKDVISPAQAVIMKLLTHIFRRRQAETAKKGLAIFPRNTSSPEQKDGENASPSPASESAAEKREQSYPHRVDVHMVSFLLTEFRRHIIPQTCALIFLQGQIRAGLVSPEEFPLNLWDMERMYEGIYQYLEFFAILTEHERWKEMMADWEITSELITLLEELEAAIPRATARNMESRRGRANMEQAPLAATDGQPRVAVERPYDPHSEIQPQEFPTSEQHIQGTNGPPPPPPPPLEDEPSDFEWRNLKKLAVLVLSSLVWKSRKVQEQLGAAGPLAGSSSVSSQSHRLKGRGIRALLNCCKVDDYNPYIREHAIMALRFALEGNEENQDIVRGLERMADDEGSSTLSSGGTATLSQRPRKQDISPPGQSGPSGSSTSTSSIPGNAPDRTTITTASGMKVEVPKEVLDLNGYETFVDSRGQVQLKKRDHSQRRGKATASANAEFGEDDFM</sequence>
<feature type="region of interest" description="Disordered" evidence="6">
    <location>
        <begin position="397"/>
        <end position="418"/>
    </location>
</feature>
<dbReference type="RefSeq" id="XP_016214207.1">
    <property type="nucleotide sequence ID" value="XM_016358005.1"/>
</dbReference>
<dbReference type="GO" id="GO:0005829">
    <property type="term" value="C:cytosol"/>
    <property type="evidence" value="ECO:0007669"/>
    <property type="project" value="TreeGrafter"/>
</dbReference>
<dbReference type="EMBL" id="KN847541">
    <property type="protein sequence ID" value="KIW04338.1"/>
    <property type="molecule type" value="Genomic_DNA"/>
</dbReference>
<feature type="region of interest" description="Disordered" evidence="6">
    <location>
        <begin position="522"/>
        <end position="599"/>
    </location>
</feature>
<dbReference type="VEuPathDB" id="FungiDB:PV09_04628"/>
<keyword evidence="2" id="KW-0132">Cell division</keyword>
<feature type="compositionally biased region" description="Low complexity" evidence="6">
    <location>
        <begin position="9"/>
        <end position="20"/>
    </location>
</feature>
<dbReference type="PANTHER" id="PTHR13255:SF0">
    <property type="entry name" value="ATAXIN-10"/>
    <property type="match status" value="1"/>
</dbReference>
<dbReference type="GO" id="GO:0051301">
    <property type="term" value="P:cell division"/>
    <property type="evidence" value="ECO:0007669"/>
    <property type="project" value="UniProtKB-KW"/>
</dbReference>
<dbReference type="OrthoDB" id="379794at2759"/>
<feature type="region of interest" description="Disordered" evidence="6">
    <location>
        <begin position="876"/>
        <end position="944"/>
    </location>
</feature>
<feature type="compositionally biased region" description="Polar residues" evidence="6">
    <location>
        <begin position="913"/>
        <end position="929"/>
    </location>
</feature>
<dbReference type="Gene3D" id="1.10.30.10">
    <property type="entry name" value="High mobility group box domain"/>
    <property type="match status" value="1"/>
</dbReference>
<dbReference type="AlphaFoldDB" id="A0A0D2ABW4"/>
<dbReference type="InterPro" id="IPR019156">
    <property type="entry name" value="Ataxin-10_domain"/>
</dbReference>
<organism evidence="8 9">
    <name type="scientific">Verruconis gallopava</name>
    <dbReference type="NCBI Taxonomy" id="253628"/>
    <lineage>
        <taxon>Eukaryota</taxon>
        <taxon>Fungi</taxon>
        <taxon>Dikarya</taxon>
        <taxon>Ascomycota</taxon>
        <taxon>Pezizomycotina</taxon>
        <taxon>Dothideomycetes</taxon>
        <taxon>Pleosporomycetidae</taxon>
        <taxon>Venturiales</taxon>
        <taxon>Sympoventuriaceae</taxon>
        <taxon>Verruconis</taxon>
    </lineage>
</organism>
<evidence type="ECO:0000256" key="6">
    <source>
        <dbReference type="SAM" id="MobiDB-lite"/>
    </source>
</evidence>
<feature type="region of interest" description="Disordered" evidence="6">
    <location>
        <begin position="1"/>
        <end position="25"/>
    </location>
</feature>